<dbReference type="SUPFAM" id="SSF52980">
    <property type="entry name" value="Restriction endonuclease-like"/>
    <property type="match status" value="1"/>
</dbReference>
<comment type="caution">
    <text evidence="4">The sequence shown here is derived from an EMBL/GenBank/DDBJ whole genome shotgun (WGS) entry which is preliminary data.</text>
</comment>
<dbReference type="InterPro" id="IPR011335">
    <property type="entry name" value="Restrct_endonuc-II-like"/>
</dbReference>
<reference evidence="4 5" key="1">
    <citation type="submission" date="2020-08" db="EMBL/GenBank/DDBJ databases">
        <title>Genome public.</title>
        <authorList>
            <person name="Liu C."/>
            <person name="Sun Q."/>
        </authorList>
    </citation>
    <scope>NUCLEOTIDE SEQUENCE [LARGE SCALE GENOMIC DNA]</scope>
    <source>
        <strain evidence="4 5">NSJ-43</strain>
    </source>
</reference>
<keyword evidence="5" id="KW-1185">Reference proteome</keyword>
<proteinExistence type="predicted"/>
<dbReference type="Proteomes" id="UP000628463">
    <property type="component" value="Unassembled WGS sequence"/>
</dbReference>
<evidence type="ECO:0000313" key="4">
    <source>
        <dbReference type="EMBL" id="MBC5679686.1"/>
    </source>
</evidence>
<name>A0ABR7FYT6_9FIRM</name>
<sequence length="216" mass="25105">MKLIEAQKRIEKLAYIPFKEYLTEEQFNNIVVNKGKTGQILELTIGLQLSNTTLDFEDGELKTNKCNKLGIPAETMFITQTASIIDELLSFKPFEESKLYKKINRMLYVRINKEGAPENWMFLPPILVDLSLPKYAELAAQLKFDYIDICDILNDQLCLSPDAMLHTANGKYIQIRTKDSIPYHAIYSRKYDRIVSDKNRAFYFKIPCLKYLITLE</sequence>
<evidence type="ECO:0000256" key="3">
    <source>
        <dbReference type="ARBA" id="ARBA00022801"/>
    </source>
</evidence>
<dbReference type="Gene3D" id="3.40.600.10">
    <property type="entry name" value="DNA mismatch repair MutH/Restriction endonuclease, type II"/>
    <property type="match status" value="1"/>
</dbReference>
<keyword evidence="3" id="KW-0378">Hydrolase</keyword>
<dbReference type="InterPro" id="IPR037057">
    <property type="entry name" value="DNA_rep_MutH/T2_RE_sf"/>
</dbReference>
<protein>
    <submittedName>
        <fullName evidence="4">DNA mismatch repair protein MutH</fullName>
    </submittedName>
</protein>
<evidence type="ECO:0000313" key="5">
    <source>
        <dbReference type="Proteomes" id="UP000628463"/>
    </source>
</evidence>
<dbReference type="EMBL" id="JACOPD010000001">
    <property type="protein sequence ID" value="MBC5679686.1"/>
    <property type="molecule type" value="Genomic_DNA"/>
</dbReference>
<accession>A0ABR7FYT6</accession>
<organism evidence="4 5">
    <name type="scientific">Lachnospira hominis</name>
    <name type="common">ex Liu et al. 2021</name>
    <dbReference type="NCBI Taxonomy" id="2763051"/>
    <lineage>
        <taxon>Bacteria</taxon>
        <taxon>Bacillati</taxon>
        <taxon>Bacillota</taxon>
        <taxon>Clostridia</taxon>
        <taxon>Lachnospirales</taxon>
        <taxon>Lachnospiraceae</taxon>
        <taxon>Lachnospira</taxon>
    </lineage>
</organism>
<gene>
    <name evidence="4" type="ORF">H8S01_01740</name>
</gene>
<evidence type="ECO:0000256" key="1">
    <source>
        <dbReference type="ARBA" id="ARBA00022722"/>
    </source>
</evidence>
<keyword evidence="1" id="KW-0540">Nuclease</keyword>
<dbReference type="RefSeq" id="WP_186835959.1">
    <property type="nucleotide sequence ID" value="NZ_JACOPD010000001.1"/>
</dbReference>
<evidence type="ECO:0000256" key="2">
    <source>
        <dbReference type="ARBA" id="ARBA00022759"/>
    </source>
</evidence>
<keyword evidence="2" id="KW-0255">Endonuclease</keyword>